<sequence>METFVGHIKTPQDALIVFEACRRGLLQRVKRRLSAKERMNIQSGSIFAFDESEAGMRRWTDGRTWSPSRVLGSFLTYRELDTKRRPRRHSAQSSSSSSSHGGAGGSITCSYKPHGLIKQSFSICTAYNQKMHLISYYSKADVAQGNLALPSVDPNLADVVIPKGLYPELNPLDTSGGHSATFHLMLKASIDEQQLQLGLRHTGNTNCSSGKRDTMMAYGQPPSLSSSPLSTCSDDDLLSPSHPPLTLLPHHQQQEQQQQQQEHQRQQHQQHRTASVTSSPQWPSPNTTKQFTPASYHTSHHNHASLSPPAQAWKPYSLQSEDARQLEALKTQLRI</sequence>
<feature type="region of interest" description="Disordered" evidence="1">
    <location>
        <begin position="201"/>
        <end position="310"/>
    </location>
</feature>
<accession>A0A163TD47</accession>
<dbReference type="InParanoid" id="A0A163TD47"/>
<evidence type="ECO:0000313" key="2">
    <source>
        <dbReference type="EMBL" id="SAM03672.1"/>
    </source>
</evidence>
<reference evidence="2" key="1">
    <citation type="submission" date="2016-04" db="EMBL/GenBank/DDBJ databases">
        <authorList>
            <person name="Evans L.H."/>
            <person name="Alamgir A."/>
            <person name="Owens N."/>
            <person name="Weber N.D."/>
            <person name="Virtaneva K."/>
            <person name="Barbian K."/>
            <person name="Babar A."/>
            <person name="Rosenke K."/>
        </authorList>
    </citation>
    <scope>NUCLEOTIDE SEQUENCE [LARGE SCALE GENOMIC DNA]</scope>
    <source>
        <strain evidence="2">CBS 101.48</strain>
    </source>
</reference>
<dbReference type="PANTHER" id="PTHR28027">
    <property type="entry name" value="TRANSCRIPTIONAL REGULATOR MIT1"/>
    <property type="match status" value="1"/>
</dbReference>
<dbReference type="GO" id="GO:0003677">
    <property type="term" value="F:DNA binding"/>
    <property type="evidence" value="ECO:0007669"/>
    <property type="project" value="TreeGrafter"/>
</dbReference>
<feature type="region of interest" description="Disordered" evidence="1">
    <location>
        <begin position="82"/>
        <end position="104"/>
    </location>
</feature>
<keyword evidence="3" id="KW-1185">Reference proteome</keyword>
<dbReference type="AlphaFoldDB" id="A0A163TD47"/>
<dbReference type="OMA" id="IGFPTHT"/>
<feature type="compositionally biased region" description="Low complexity" evidence="1">
    <location>
        <begin position="221"/>
        <end position="261"/>
    </location>
</feature>
<organism evidence="2">
    <name type="scientific">Absidia glauca</name>
    <name type="common">Pin mould</name>
    <dbReference type="NCBI Taxonomy" id="4829"/>
    <lineage>
        <taxon>Eukaryota</taxon>
        <taxon>Fungi</taxon>
        <taxon>Fungi incertae sedis</taxon>
        <taxon>Mucoromycota</taxon>
        <taxon>Mucoromycotina</taxon>
        <taxon>Mucoromycetes</taxon>
        <taxon>Mucorales</taxon>
        <taxon>Cunninghamellaceae</taxon>
        <taxon>Absidia</taxon>
    </lineage>
</organism>
<name>A0A163TD47_ABSGL</name>
<dbReference type="InterPro" id="IPR018608">
    <property type="entry name" value="Gti1/Pac2"/>
</dbReference>
<dbReference type="OrthoDB" id="5572844at2759"/>
<dbReference type="PANTHER" id="PTHR28027:SF1">
    <property type="entry name" value="CAMP INDEPENDENT REGULATORY PROTEIN (AFU_ORTHOLOGUE AFUA_3G09640)"/>
    <property type="match status" value="1"/>
</dbReference>
<dbReference type="Proteomes" id="UP000078561">
    <property type="component" value="Unassembled WGS sequence"/>
</dbReference>
<dbReference type="EMBL" id="LT554228">
    <property type="protein sequence ID" value="SAM03672.1"/>
    <property type="molecule type" value="Genomic_DNA"/>
</dbReference>
<evidence type="ECO:0000256" key="1">
    <source>
        <dbReference type="SAM" id="MobiDB-lite"/>
    </source>
</evidence>
<protein>
    <submittedName>
        <fullName evidence="2">Uncharacterized protein</fullName>
    </submittedName>
</protein>
<gene>
    <name evidence="2" type="primary">ABSGL_09515.1 scaffold 11342</name>
</gene>
<dbReference type="Pfam" id="PF09729">
    <property type="entry name" value="Gti1_Pac2"/>
    <property type="match status" value="1"/>
</dbReference>
<evidence type="ECO:0000313" key="3">
    <source>
        <dbReference type="Proteomes" id="UP000078561"/>
    </source>
</evidence>
<feature type="compositionally biased region" description="Low complexity" evidence="1">
    <location>
        <begin position="91"/>
        <end position="100"/>
    </location>
</feature>
<proteinExistence type="predicted"/>
<feature type="compositionally biased region" description="Polar residues" evidence="1">
    <location>
        <begin position="273"/>
        <end position="297"/>
    </location>
</feature>